<organism evidence="1 2">
    <name type="scientific">Candidatus Intestinimonas merdavium</name>
    <dbReference type="NCBI Taxonomy" id="2838622"/>
    <lineage>
        <taxon>Bacteria</taxon>
        <taxon>Bacillati</taxon>
        <taxon>Bacillota</taxon>
        <taxon>Clostridia</taxon>
        <taxon>Eubacteriales</taxon>
        <taxon>Intestinimonas</taxon>
    </lineage>
</organism>
<evidence type="ECO:0000313" key="2">
    <source>
        <dbReference type="Proteomes" id="UP000886824"/>
    </source>
</evidence>
<sequence>MDHNAIVEEILRRVAEKISEAEGSCAPCADSGGKPGLLILTQDHGAVCHATLESEALKARYRTDCALMHHYDVELDDYEAVVLFNLSCDAMAALASGACDSAYTRLASKAILSGKKVYVPTEEVELYQYRETAPAAYYNMMQQKLDLLVASGVVICAQASLEQVILGSASPVPAAAAPVRAAAPAEPAPAPAASAPAAACCEERAVRVNKRVLTEKDLIEANMSGVTEVHIGGKTIVTALAKDAAKDRGMTIVRDED</sequence>
<gene>
    <name evidence="1" type="ORF">H9826_08190</name>
</gene>
<accession>A0A9D2CET8</accession>
<reference evidence="1" key="1">
    <citation type="journal article" date="2021" name="PeerJ">
        <title>Extensive microbial diversity within the chicken gut microbiome revealed by metagenomics and culture.</title>
        <authorList>
            <person name="Gilroy R."/>
            <person name="Ravi A."/>
            <person name="Getino M."/>
            <person name="Pursley I."/>
            <person name="Horton D.L."/>
            <person name="Alikhan N.F."/>
            <person name="Baker D."/>
            <person name="Gharbi K."/>
            <person name="Hall N."/>
            <person name="Watson M."/>
            <person name="Adriaenssens E.M."/>
            <person name="Foster-Nyarko E."/>
            <person name="Jarju S."/>
            <person name="Secka A."/>
            <person name="Antonio M."/>
            <person name="Oren A."/>
            <person name="Chaudhuri R.R."/>
            <person name="La Ragione R."/>
            <person name="Hildebrand F."/>
            <person name="Pallen M.J."/>
        </authorList>
    </citation>
    <scope>NUCLEOTIDE SEQUENCE</scope>
    <source>
        <strain evidence="1">CHK33-7979</strain>
    </source>
</reference>
<name>A0A9D2CET8_9FIRM</name>
<dbReference type="Proteomes" id="UP000886824">
    <property type="component" value="Unassembled WGS sequence"/>
</dbReference>
<protein>
    <recommendedName>
        <fullName evidence="3">Ethanolamine utilization protein</fullName>
    </recommendedName>
</protein>
<evidence type="ECO:0000313" key="1">
    <source>
        <dbReference type="EMBL" id="HIY73933.1"/>
    </source>
</evidence>
<evidence type="ECO:0008006" key="3">
    <source>
        <dbReference type="Google" id="ProtNLM"/>
    </source>
</evidence>
<dbReference type="EMBL" id="DXCX01000084">
    <property type="protein sequence ID" value="HIY73933.1"/>
    <property type="molecule type" value="Genomic_DNA"/>
</dbReference>
<proteinExistence type="predicted"/>
<dbReference type="AlphaFoldDB" id="A0A9D2CET8"/>
<comment type="caution">
    <text evidence="1">The sequence shown here is derived from an EMBL/GenBank/DDBJ whole genome shotgun (WGS) entry which is preliminary data.</text>
</comment>
<reference evidence="1" key="2">
    <citation type="submission" date="2021-04" db="EMBL/GenBank/DDBJ databases">
        <authorList>
            <person name="Gilroy R."/>
        </authorList>
    </citation>
    <scope>NUCLEOTIDE SEQUENCE</scope>
    <source>
        <strain evidence="1">CHK33-7979</strain>
    </source>
</reference>